<proteinExistence type="predicted"/>
<feature type="compositionally biased region" description="Basic and acidic residues" evidence="1">
    <location>
        <begin position="110"/>
        <end position="121"/>
    </location>
</feature>
<name>A0A4S4EVH3_CAMSN</name>
<evidence type="ECO:0000256" key="1">
    <source>
        <dbReference type="SAM" id="MobiDB-lite"/>
    </source>
</evidence>
<evidence type="ECO:0000313" key="2">
    <source>
        <dbReference type="EMBL" id="THG20959.1"/>
    </source>
</evidence>
<reference evidence="2 3" key="1">
    <citation type="journal article" date="2018" name="Proc. Natl. Acad. Sci. U.S.A.">
        <title>Draft genome sequence of Camellia sinensis var. sinensis provides insights into the evolution of the tea genome and tea quality.</title>
        <authorList>
            <person name="Wei C."/>
            <person name="Yang H."/>
            <person name="Wang S."/>
            <person name="Zhao J."/>
            <person name="Liu C."/>
            <person name="Gao L."/>
            <person name="Xia E."/>
            <person name="Lu Y."/>
            <person name="Tai Y."/>
            <person name="She G."/>
            <person name="Sun J."/>
            <person name="Cao H."/>
            <person name="Tong W."/>
            <person name="Gao Q."/>
            <person name="Li Y."/>
            <person name="Deng W."/>
            <person name="Jiang X."/>
            <person name="Wang W."/>
            <person name="Chen Q."/>
            <person name="Zhang S."/>
            <person name="Li H."/>
            <person name="Wu J."/>
            <person name="Wang P."/>
            <person name="Li P."/>
            <person name="Shi C."/>
            <person name="Zheng F."/>
            <person name="Jian J."/>
            <person name="Huang B."/>
            <person name="Shan D."/>
            <person name="Shi M."/>
            <person name="Fang C."/>
            <person name="Yue Y."/>
            <person name="Li F."/>
            <person name="Li D."/>
            <person name="Wei S."/>
            <person name="Han B."/>
            <person name="Jiang C."/>
            <person name="Yin Y."/>
            <person name="Xia T."/>
            <person name="Zhang Z."/>
            <person name="Bennetzen J.L."/>
            <person name="Zhao S."/>
            <person name="Wan X."/>
        </authorList>
    </citation>
    <scope>NUCLEOTIDE SEQUENCE [LARGE SCALE GENOMIC DNA]</scope>
    <source>
        <strain evidence="3">cv. Shuchazao</strain>
        <tissue evidence="2">Leaf</tissue>
    </source>
</reference>
<keyword evidence="3" id="KW-1185">Reference proteome</keyword>
<organism evidence="2 3">
    <name type="scientific">Camellia sinensis var. sinensis</name>
    <name type="common">China tea</name>
    <dbReference type="NCBI Taxonomy" id="542762"/>
    <lineage>
        <taxon>Eukaryota</taxon>
        <taxon>Viridiplantae</taxon>
        <taxon>Streptophyta</taxon>
        <taxon>Embryophyta</taxon>
        <taxon>Tracheophyta</taxon>
        <taxon>Spermatophyta</taxon>
        <taxon>Magnoliopsida</taxon>
        <taxon>eudicotyledons</taxon>
        <taxon>Gunneridae</taxon>
        <taxon>Pentapetalae</taxon>
        <taxon>asterids</taxon>
        <taxon>Ericales</taxon>
        <taxon>Theaceae</taxon>
        <taxon>Camellia</taxon>
    </lineage>
</organism>
<gene>
    <name evidence="2" type="ORF">TEA_006634</name>
</gene>
<dbReference type="PANTHER" id="PTHR48196:SF1">
    <property type="entry name" value="DUF630 DOMAIN-CONTAINING PROTEIN"/>
    <property type="match status" value="1"/>
</dbReference>
<feature type="region of interest" description="Disordered" evidence="1">
    <location>
        <begin position="106"/>
        <end position="132"/>
    </location>
</feature>
<dbReference type="Proteomes" id="UP000306102">
    <property type="component" value="Unassembled WGS sequence"/>
</dbReference>
<sequence length="132" mass="15163">MDEKMGTRGDDGIEVILRRFGDEQSTLLDRFERLSFEVQLNQAILGRSLSEPSVSRGWTHHHQAPPPALRVAPPAMASQVQQGKRRRGSGFQKVLKRLLKPILRRRWGSGKKESPDPKDPMFWKTFSRSMRV</sequence>
<dbReference type="AlphaFoldDB" id="A0A4S4EVH3"/>
<dbReference type="PANTHER" id="PTHR48196">
    <property type="entry name" value="DUF630 DOMAIN-CONTAINING PROTEIN"/>
    <property type="match status" value="1"/>
</dbReference>
<evidence type="ECO:0000313" key="3">
    <source>
        <dbReference type="Proteomes" id="UP000306102"/>
    </source>
</evidence>
<protein>
    <submittedName>
        <fullName evidence="2">Uncharacterized protein</fullName>
    </submittedName>
</protein>
<dbReference type="EMBL" id="SDRB02001631">
    <property type="protein sequence ID" value="THG20959.1"/>
    <property type="molecule type" value="Genomic_DNA"/>
</dbReference>
<accession>A0A4S4EVH3</accession>
<comment type="caution">
    <text evidence="2">The sequence shown here is derived from an EMBL/GenBank/DDBJ whole genome shotgun (WGS) entry which is preliminary data.</text>
</comment>